<evidence type="ECO:0000313" key="11">
    <source>
        <dbReference type="Proteomes" id="UP001172681"/>
    </source>
</evidence>
<evidence type="ECO:0000256" key="5">
    <source>
        <dbReference type="ARBA" id="ARBA00023052"/>
    </source>
</evidence>
<accession>A0AA38YBK9</accession>
<dbReference type="SUPFAM" id="SSF52518">
    <property type="entry name" value="Thiamin diphosphate-binding fold (THDP-binding)"/>
    <property type="match status" value="2"/>
</dbReference>
<dbReference type="InterPro" id="IPR029035">
    <property type="entry name" value="DHS-like_NAD/FAD-binding_dom"/>
</dbReference>
<dbReference type="InterPro" id="IPR029061">
    <property type="entry name" value="THDP-binding"/>
</dbReference>
<evidence type="ECO:0000256" key="4">
    <source>
        <dbReference type="ARBA" id="ARBA00022723"/>
    </source>
</evidence>
<evidence type="ECO:0000256" key="3">
    <source>
        <dbReference type="ARBA" id="ARBA00007812"/>
    </source>
</evidence>
<dbReference type="Pfam" id="PF02776">
    <property type="entry name" value="TPP_enzyme_N"/>
    <property type="match status" value="1"/>
</dbReference>
<evidence type="ECO:0000256" key="2">
    <source>
        <dbReference type="ARBA" id="ARBA00001964"/>
    </source>
</evidence>
<evidence type="ECO:0000259" key="9">
    <source>
        <dbReference type="Pfam" id="PF02776"/>
    </source>
</evidence>
<dbReference type="GO" id="GO:0000287">
    <property type="term" value="F:magnesium ion binding"/>
    <property type="evidence" value="ECO:0007669"/>
    <property type="project" value="InterPro"/>
</dbReference>
<sequence>MSENRRRMDWQQPPKRELLGGDLLAQSLKQLGVDVCFGLHGGHLDAFLIGCSLVDIKIIDTRHETTAVQAAESYAKLSGKVGFCFVTANSGFGNALPGLATAYADRSPIFVVTSSPPLRDAETNCLQGFHDQVVLAKPVSKFAHRVTNVEEIPRIVSHAYRTAIGGIPGPVVVDFPIDILFHPPRMNAIECGSLTCSPAVAPYPDPAALDELIDIWKSAQRPVIIVGTGAARATSRDSKSSLLLDMAEATGTPVYYSQKYIPALPFGSPYRGGYAALLARLPFLQKKQPDFVLLLGARTGFLLGGRSGAIISNDSATKVVQVDLDAGEIGRSSAIDLGIVSDATNFIKALLEKVSVNNKNSIQPQNAWIQDLQSLKTMKSPHEDDAERCPDGRLHPFLMVKGIYESLPEGSIVIIDGGEIGVWAMELLERARPAGAMVATGYLGFLGNGWGYSIGAALACPDRLIVNVQGDGSAGFHIQELDTFARHGLNVLTVVANNYFWGMSVHGQDLIYEDEDPARVASTLSPNCRFDLVAQGFGCKGIIVQESVEEARAAIKKLTSSTTKGPGLLNAIISKTPVTMATRGMVGKTNDKDWIVVPYYDNVPRPYYKDDSAAR</sequence>
<feature type="domain" description="Thiamine pyrophosphate enzyme N-terminal TPP-binding" evidence="9">
    <location>
        <begin position="20"/>
        <end position="133"/>
    </location>
</feature>
<comment type="cofactor">
    <cofactor evidence="1">
        <name>Mg(2+)</name>
        <dbReference type="ChEBI" id="CHEBI:18420"/>
    </cofactor>
</comment>
<keyword evidence="11" id="KW-1185">Reference proteome</keyword>
<dbReference type="AlphaFoldDB" id="A0AA38YBK9"/>
<dbReference type="Pfam" id="PF00205">
    <property type="entry name" value="TPP_enzyme_M"/>
    <property type="match status" value="1"/>
</dbReference>
<dbReference type="GO" id="GO:0003984">
    <property type="term" value="F:acetolactate synthase activity"/>
    <property type="evidence" value="ECO:0007669"/>
    <property type="project" value="TreeGrafter"/>
</dbReference>
<dbReference type="InterPro" id="IPR012000">
    <property type="entry name" value="Thiamin_PyroP_enz_cen_dom"/>
</dbReference>
<name>A0AA38YBK9_9EURO</name>
<protein>
    <recommendedName>
        <fullName evidence="12">Pyruvate decarboxylase</fullName>
    </recommendedName>
</protein>
<gene>
    <name evidence="10" type="ORF">H2204_002065</name>
</gene>
<reference evidence="10" key="1">
    <citation type="submission" date="2022-10" db="EMBL/GenBank/DDBJ databases">
        <title>Culturing micro-colonial fungi from biological soil crusts in the Mojave desert and describing Neophaeococcomyces mojavensis, and introducing the new genera and species Taxawa tesnikishii.</title>
        <authorList>
            <person name="Kurbessoian T."/>
            <person name="Stajich J.E."/>
        </authorList>
    </citation>
    <scope>NUCLEOTIDE SEQUENCE</scope>
    <source>
        <strain evidence="10">TK_35</strain>
    </source>
</reference>
<dbReference type="InterPro" id="IPR045229">
    <property type="entry name" value="TPP_enz"/>
</dbReference>
<dbReference type="PANTHER" id="PTHR18968:SF166">
    <property type="entry name" value="2-HYDROXYACYL-COA LYASE 2"/>
    <property type="match status" value="1"/>
</dbReference>
<proteinExistence type="inferred from homology"/>
<dbReference type="GO" id="GO:0005948">
    <property type="term" value="C:acetolactate synthase complex"/>
    <property type="evidence" value="ECO:0007669"/>
    <property type="project" value="TreeGrafter"/>
</dbReference>
<dbReference type="GO" id="GO:0030976">
    <property type="term" value="F:thiamine pyrophosphate binding"/>
    <property type="evidence" value="ECO:0007669"/>
    <property type="project" value="InterPro"/>
</dbReference>
<comment type="similarity">
    <text evidence="3 6">Belongs to the TPP enzyme family.</text>
</comment>
<evidence type="ECO:0000256" key="1">
    <source>
        <dbReference type="ARBA" id="ARBA00001946"/>
    </source>
</evidence>
<dbReference type="Proteomes" id="UP001172681">
    <property type="component" value="Unassembled WGS sequence"/>
</dbReference>
<comment type="cofactor">
    <cofactor evidence="2">
        <name>thiamine diphosphate</name>
        <dbReference type="ChEBI" id="CHEBI:58937"/>
    </cofactor>
</comment>
<dbReference type="InterPro" id="IPR011766">
    <property type="entry name" value="TPP_enzyme_TPP-bd"/>
</dbReference>
<dbReference type="GO" id="GO:0050660">
    <property type="term" value="F:flavin adenine dinucleotide binding"/>
    <property type="evidence" value="ECO:0007669"/>
    <property type="project" value="TreeGrafter"/>
</dbReference>
<evidence type="ECO:0000259" key="8">
    <source>
        <dbReference type="Pfam" id="PF02775"/>
    </source>
</evidence>
<dbReference type="InterPro" id="IPR000399">
    <property type="entry name" value="TPP-bd_CS"/>
</dbReference>
<keyword evidence="4" id="KW-0479">Metal-binding</keyword>
<evidence type="ECO:0000256" key="6">
    <source>
        <dbReference type="RuleBase" id="RU362132"/>
    </source>
</evidence>
<dbReference type="PANTHER" id="PTHR18968">
    <property type="entry name" value="THIAMINE PYROPHOSPHATE ENZYMES"/>
    <property type="match status" value="1"/>
</dbReference>
<organism evidence="10 11">
    <name type="scientific">Knufia peltigerae</name>
    <dbReference type="NCBI Taxonomy" id="1002370"/>
    <lineage>
        <taxon>Eukaryota</taxon>
        <taxon>Fungi</taxon>
        <taxon>Dikarya</taxon>
        <taxon>Ascomycota</taxon>
        <taxon>Pezizomycotina</taxon>
        <taxon>Eurotiomycetes</taxon>
        <taxon>Chaetothyriomycetidae</taxon>
        <taxon>Chaetothyriales</taxon>
        <taxon>Trichomeriaceae</taxon>
        <taxon>Knufia</taxon>
    </lineage>
</organism>
<dbReference type="Pfam" id="PF02775">
    <property type="entry name" value="TPP_enzyme_C"/>
    <property type="match status" value="1"/>
</dbReference>
<evidence type="ECO:0000259" key="7">
    <source>
        <dbReference type="Pfam" id="PF00205"/>
    </source>
</evidence>
<comment type="caution">
    <text evidence="10">The sequence shown here is derived from an EMBL/GenBank/DDBJ whole genome shotgun (WGS) entry which is preliminary data.</text>
</comment>
<evidence type="ECO:0000313" key="10">
    <source>
        <dbReference type="EMBL" id="KAJ9643170.1"/>
    </source>
</evidence>
<feature type="domain" description="Thiamine pyrophosphate enzyme TPP-binding" evidence="8">
    <location>
        <begin position="416"/>
        <end position="570"/>
    </location>
</feature>
<evidence type="ECO:0008006" key="12">
    <source>
        <dbReference type="Google" id="ProtNLM"/>
    </source>
</evidence>
<dbReference type="InterPro" id="IPR012001">
    <property type="entry name" value="Thiamin_PyroP_enz_TPP-bd_dom"/>
</dbReference>
<dbReference type="GO" id="GO:0009099">
    <property type="term" value="P:L-valine biosynthetic process"/>
    <property type="evidence" value="ECO:0007669"/>
    <property type="project" value="TreeGrafter"/>
</dbReference>
<dbReference type="GO" id="GO:0009097">
    <property type="term" value="P:isoleucine biosynthetic process"/>
    <property type="evidence" value="ECO:0007669"/>
    <property type="project" value="TreeGrafter"/>
</dbReference>
<feature type="domain" description="Thiamine pyrophosphate enzyme central" evidence="7">
    <location>
        <begin position="210"/>
        <end position="350"/>
    </location>
</feature>
<dbReference type="Gene3D" id="3.40.50.1220">
    <property type="entry name" value="TPP-binding domain"/>
    <property type="match status" value="1"/>
</dbReference>
<dbReference type="SUPFAM" id="SSF52467">
    <property type="entry name" value="DHS-like NAD/FAD-binding domain"/>
    <property type="match status" value="1"/>
</dbReference>
<dbReference type="EMBL" id="JAPDRN010000008">
    <property type="protein sequence ID" value="KAJ9643170.1"/>
    <property type="molecule type" value="Genomic_DNA"/>
</dbReference>
<dbReference type="CDD" id="cd07035">
    <property type="entry name" value="TPP_PYR_POX_like"/>
    <property type="match status" value="1"/>
</dbReference>
<keyword evidence="5 6" id="KW-0786">Thiamine pyrophosphate</keyword>
<dbReference type="Gene3D" id="3.40.50.970">
    <property type="match status" value="2"/>
</dbReference>
<dbReference type="PROSITE" id="PS00187">
    <property type="entry name" value="TPP_ENZYMES"/>
    <property type="match status" value="1"/>
</dbReference>